<proteinExistence type="inferred from homology"/>
<sequence length="139" mass="14645">MAVTERATEAQTLLLVGEACSGLGEGASFTGLEWVRREFLAKLGFEPYPGTFNLRMEGPAWEAARNVMAREPGIAITPEAGFCAARCFHVVVGGCITGAVVFPEVAGYPPDKFEVISAVPVRQALGVADGDRIAVSVVC</sequence>
<evidence type="ECO:0000313" key="19">
    <source>
        <dbReference type="Proteomes" id="UP000662914"/>
    </source>
</evidence>
<dbReference type="Gene3D" id="2.40.30.30">
    <property type="entry name" value="Riboflavin kinase-like"/>
    <property type="match status" value="1"/>
</dbReference>
<evidence type="ECO:0000256" key="13">
    <source>
        <dbReference type="ARBA" id="ARBA00029789"/>
    </source>
</evidence>
<dbReference type="EMBL" id="AP021857">
    <property type="protein sequence ID" value="BBO22265.1"/>
    <property type="molecule type" value="Genomic_DNA"/>
</dbReference>
<evidence type="ECO:0000256" key="15">
    <source>
        <dbReference type="ARBA" id="ARBA00033116"/>
    </source>
</evidence>
<comment type="pathway">
    <text evidence="2">Cofactor biosynthesis; FMN biosynthesis; FMN from riboflavin (CTP route): step 1/1.</text>
</comment>
<dbReference type="Pfam" id="PF01982">
    <property type="entry name" value="CTP-dep_RFKase"/>
    <property type="match status" value="1"/>
</dbReference>
<dbReference type="SUPFAM" id="SSF82114">
    <property type="entry name" value="Riboflavin kinase-like"/>
    <property type="match status" value="1"/>
</dbReference>
<evidence type="ECO:0000256" key="2">
    <source>
        <dbReference type="ARBA" id="ARBA00005219"/>
    </source>
</evidence>
<dbReference type="AlphaFoldDB" id="A0A809RD02"/>
<dbReference type="Proteomes" id="UP000662914">
    <property type="component" value="Chromosome"/>
</dbReference>
<keyword evidence="10" id="KW-0547">Nucleotide-binding</keyword>
<dbReference type="UniPathway" id="UPA00276">
    <property type="reaction ID" value="UER00929"/>
</dbReference>
<evidence type="ECO:0000256" key="3">
    <source>
        <dbReference type="ARBA" id="ARBA00006428"/>
    </source>
</evidence>
<organism evidence="18 19">
    <name type="scientific">Candidatus Desulfobacillus denitrificans</name>
    <dbReference type="NCBI Taxonomy" id="2608985"/>
    <lineage>
        <taxon>Bacteria</taxon>
        <taxon>Pseudomonadati</taxon>
        <taxon>Pseudomonadota</taxon>
        <taxon>Betaproteobacteria</taxon>
        <taxon>Candidatus Desulfobacillus</taxon>
    </lineage>
</organism>
<protein>
    <recommendedName>
        <fullName evidence="5">Riboflavin kinase</fullName>
        <ecNumber evidence="4">2.7.1.161</ecNumber>
    </recommendedName>
    <alternativeName>
        <fullName evidence="14">CTP-dependent riboflavin kinase</fullName>
    </alternativeName>
    <alternativeName>
        <fullName evidence="15">CTP:riboflavin 5'-phosphotransferase</fullName>
    </alternativeName>
    <alternativeName>
        <fullName evidence="13">Flavokinase</fullName>
    </alternativeName>
</protein>
<reference evidence="18" key="1">
    <citation type="journal article" name="DNA Res.">
        <title>The physiological potential of anammox bacteria as revealed by their core genome structure.</title>
        <authorList>
            <person name="Okubo T."/>
            <person name="Toyoda A."/>
            <person name="Fukuhara K."/>
            <person name="Uchiyama I."/>
            <person name="Harigaya Y."/>
            <person name="Kuroiwa M."/>
            <person name="Suzuki T."/>
            <person name="Murakami Y."/>
            <person name="Suwa Y."/>
            <person name="Takami H."/>
        </authorList>
    </citation>
    <scope>NUCLEOTIDE SEQUENCE</scope>
    <source>
        <strain evidence="18">317325-3</strain>
    </source>
</reference>
<evidence type="ECO:0000256" key="4">
    <source>
        <dbReference type="ARBA" id="ARBA00011987"/>
    </source>
</evidence>
<evidence type="ECO:0000256" key="8">
    <source>
        <dbReference type="ARBA" id="ARBA00022679"/>
    </source>
</evidence>
<evidence type="ECO:0000256" key="5">
    <source>
        <dbReference type="ARBA" id="ARBA00017394"/>
    </source>
</evidence>
<dbReference type="KEGG" id="ddz:DSYM_29640"/>
<dbReference type="GO" id="GO:0008531">
    <property type="term" value="F:riboflavin kinase activity"/>
    <property type="evidence" value="ECO:0007669"/>
    <property type="project" value="InterPro"/>
</dbReference>
<dbReference type="PANTHER" id="PTHR40706:SF1">
    <property type="entry name" value="RIBOFLAVIN KINASE"/>
    <property type="match status" value="1"/>
</dbReference>
<comment type="cofactor">
    <cofactor evidence="1">
        <name>Mg(2+)</name>
        <dbReference type="ChEBI" id="CHEBI:18420"/>
    </cofactor>
</comment>
<dbReference type="InterPro" id="IPR039063">
    <property type="entry name" value="RibK_CTP-dep"/>
</dbReference>
<dbReference type="InterPro" id="IPR023602">
    <property type="entry name" value="Riboflavin_kinase_CTP-dep"/>
</dbReference>
<accession>A0A809RD02</accession>
<gene>
    <name evidence="18" type="ORF">DSYM_29640</name>
</gene>
<comment type="similarity">
    <text evidence="3">Belongs to the archaeal riboflavin kinase family.</text>
</comment>
<dbReference type="GO" id="GO:0046872">
    <property type="term" value="F:metal ion binding"/>
    <property type="evidence" value="ECO:0007669"/>
    <property type="project" value="UniProtKB-KW"/>
</dbReference>
<dbReference type="InterPro" id="IPR023465">
    <property type="entry name" value="Riboflavin_kinase_dom_sf"/>
</dbReference>
<dbReference type="EC" id="2.7.1.161" evidence="4"/>
<evidence type="ECO:0000313" key="18">
    <source>
        <dbReference type="EMBL" id="BBO22265.1"/>
    </source>
</evidence>
<evidence type="ECO:0000256" key="1">
    <source>
        <dbReference type="ARBA" id="ARBA00001946"/>
    </source>
</evidence>
<comment type="catalytic activity">
    <reaction evidence="16">
        <text>riboflavin + CTP = CDP + FMN + H(+)</text>
        <dbReference type="Rhea" id="RHEA:25021"/>
        <dbReference type="ChEBI" id="CHEBI:15378"/>
        <dbReference type="ChEBI" id="CHEBI:37563"/>
        <dbReference type="ChEBI" id="CHEBI:57986"/>
        <dbReference type="ChEBI" id="CHEBI:58069"/>
        <dbReference type="ChEBI" id="CHEBI:58210"/>
        <dbReference type="EC" id="2.7.1.161"/>
    </reaction>
</comment>
<evidence type="ECO:0000256" key="9">
    <source>
        <dbReference type="ARBA" id="ARBA00022723"/>
    </source>
</evidence>
<keyword evidence="8" id="KW-0808">Transferase</keyword>
<evidence type="ECO:0000256" key="14">
    <source>
        <dbReference type="ARBA" id="ARBA00030544"/>
    </source>
</evidence>
<evidence type="ECO:0000256" key="6">
    <source>
        <dbReference type="ARBA" id="ARBA00022630"/>
    </source>
</evidence>
<dbReference type="PANTHER" id="PTHR40706">
    <property type="entry name" value="RIBOFLAVIN KINASE"/>
    <property type="match status" value="1"/>
</dbReference>
<evidence type="ECO:0000256" key="10">
    <source>
        <dbReference type="ARBA" id="ARBA00022741"/>
    </source>
</evidence>
<keyword evidence="6" id="KW-0285">Flavoprotein</keyword>
<dbReference type="GO" id="GO:0009398">
    <property type="term" value="P:FMN biosynthetic process"/>
    <property type="evidence" value="ECO:0007669"/>
    <property type="project" value="UniProtKB-UniPathway"/>
</dbReference>
<keyword evidence="9" id="KW-0479">Metal-binding</keyword>
<dbReference type="GO" id="GO:0009231">
    <property type="term" value="P:riboflavin biosynthetic process"/>
    <property type="evidence" value="ECO:0007669"/>
    <property type="project" value="InterPro"/>
</dbReference>
<keyword evidence="11" id="KW-0418">Kinase</keyword>
<evidence type="ECO:0000256" key="12">
    <source>
        <dbReference type="ARBA" id="ARBA00022842"/>
    </source>
</evidence>
<feature type="domain" description="Riboflavin kinase" evidence="17">
    <location>
        <begin position="20"/>
        <end position="137"/>
    </location>
</feature>
<name>A0A809RD02_9PROT</name>
<dbReference type="GO" id="GO:0000166">
    <property type="term" value="F:nucleotide binding"/>
    <property type="evidence" value="ECO:0007669"/>
    <property type="project" value="UniProtKB-KW"/>
</dbReference>
<evidence type="ECO:0000259" key="17">
    <source>
        <dbReference type="Pfam" id="PF01982"/>
    </source>
</evidence>
<keyword evidence="7" id="KW-0288">FMN</keyword>
<keyword evidence="12" id="KW-0460">Magnesium</keyword>
<evidence type="ECO:0000256" key="11">
    <source>
        <dbReference type="ARBA" id="ARBA00022777"/>
    </source>
</evidence>
<evidence type="ECO:0000256" key="16">
    <source>
        <dbReference type="ARBA" id="ARBA00047857"/>
    </source>
</evidence>
<evidence type="ECO:0000256" key="7">
    <source>
        <dbReference type="ARBA" id="ARBA00022643"/>
    </source>
</evidence>